<dbReference type="PROSITE" id="PS50878">
    <property type="entry name" value="RT_POL"/>
    <property type="match status" value="1"/>
</dbReference>
<dbReference type="PANTHER" id="PTHR31635:SF196">
    <property type="entry name" value="REVERSE TRANSCRIPTASE DOMAIN-CONTAINING PROTEIN-RELATED"/>
    <property type="match status" value="1"/>
</dbReference>
<dbReference type="CDD" id="cd01650">
    <property type="entry name" value="RT_nLTR_like"/>
    <property type="match status" value="1"/>
</dbReference>
<dbReference type="GeneTree" id="ENSGT00940000165023"/>
<dbReference type="AlphaFoldDB" id="A0A803K4V4"/>
<dbReference type="Ensembl" id="ENSXETT00000123836">
    <property type="protein sequence ID" value="ENSXETP00000115317"/>
    <property type="gene ID" value="ENSXETG00000041534"/>
</dbReference>
<dbReference type="Pfam" id="PF00078">
    <property type="entry name" value="RVT_1"/>
    <property type="match status" value="1"/>
</dbReference>
<dbReference type="InterPro" id="IPR043502">
    <property type="entry name" value="DNA/RNA_pol_sf"/>
</dbReference>
<organism evidence="2">
    <name type="scientific">Xenopus tropicalis</name>
    <name type="common">Western clawed frog</name>
    <name type="synonym">Silurana tropicalis</name>
    <dbReference type="NCBI Taxonomy" id="8364"/>
    <lineage>
        <taxon>Eukaryota</taxon>
        <taxon>Metazoa</taxon>
        <taxon>Chordata</taxon>
        <taxon>Craniata</taxon>
        <taxon>Vertebrata</taxon>
        <taxon>Euteleostomi</taxon>
        <taxon>Amphibia</taxon>
        <taxon>Batrachia</taxon>
        <taxon>Anura</taxon>
        <taxon>Pipoidea</taxon>
        <taxon>Pipidae</taxon>
        <taxon>Xenopodinae</taxon>
        <taxon>Xenopus</taxon>
        <taxon>Silurana</taxon>
    </lineage>
</organism>
<reference evidence="2" key="1">
    <citation type="journal article" date="2010" name="Science">
        <title>The genome of the Western clawed frog Xenopus tropicalis.</title>
        <authorList>
            <person name="Hellsten U."/>
            <person name="Harland R.M."/>
            <person name="Gilchrist M.J."/>
            <person name="Hendrix D."/>
            <person name="Jurka J."/>
            <person name="Kapitonov V."/>
            <person name="Ovcharenko I."/>
            <person name="Putnam N.H."/>
            <person name="Shu S."/>
            <person name="Taher L."/>
            <person name="Blitz I.L."/>
            <person name="Blumberg B."/>
            <person name="Dichmann D.S."/>
            <person name="Dubchak I."/>
            <person name="Amaya E."/>
            <person name="Detter J.C."/>
            <person name="Fletcher R."/>
            <person name="Gerhard D.S."/>
            <person name="Goodstein D."/>
            <person name="Graves T."/>
            <person name="Grigoriev I.V."/>
            <person name="Grimwood J."/>
            <person name="Kawashima T."/>
            <person name="Lindquist E."/>
            <person name="Lucas S.M."/>
            <person name="Mead P.E."/>
            <person name="Mitros T."/>
            <person name="Ogino H."/>
            <person name="Ohta Y."/>
            <person name="Poliakov A.V."/>
            <person name="Pollet N."/>
            <person name="Robert J."/>
            <person name="Salamov A."/>
            <person name="Sater A.K."/>
            <person name="Schmutz J."/>
            <person name="Terry A."/>
            <person name="Vize P.D."/>
            <person name="Warren W.C."/>
            <person name="Wells D."/>
            <person name="Wills A."/>
            <person name="Wilson R.K."/>
            <person name="Zimmerman L.B."/>
            <person name="Zorn A.M."/>
            <person name="Grainger R."/>
            <person name="Grammer T."/>
            <person name="Khokha M.K."/>
            <person name="Richardson P.M."/>
            <person name="Rokhsar D.S."/>
        </authorList>
    </citation>
    <scope>NUCLEOTIDE SEQUENCE [LARGE SCALE GENOMIC DNA]</scope>
    <source>
        <strain evidence="2">Nigerian</strain>
    </source>
</reference>
<evidence type="ECO:0000313" key="2">
    <source>
        <dbReference type="Ensembl" id="ENSXETP00000115317"/>
    </source>
</evidence>
<protein>
    <recommendedName>
        <fullName evidence="1">Reverse transcriptase domain-containing protein</fullName>
    </recommendedName>
</protein>
<dbReference type="SUPFAM" id="SSF56672">
    <property type="entry name" value="DNA/RNA polymerases"/>
    <property type="match status" value="2"/>
</dbReference>
<proteinExistence type="predicted"/>
<sequence length="376" mass="43090">MILTTDAEKAFDRVSWPFLRQTLAGIGLGEITINRIMALYQEPTARVRVNGSLSPQIHIHNGTRQGCPLSPLLFVLVMETLLAHIRGNPDISGIITGKREHKIAAFADDLLLVITKPNITLPNVMQLLLQFGKVSNFKVNVSKSEAININLPTSTKTRLEQNFPFQWSPNKIKYLGILLTPDLSKLYQANFVPLIDKVDKQLKRWKTLGLSWFGKIQAIKMSIMPQILYYLQTIPIKIPKIFFQSIKRTISNFIWGDKTPRLKYETLILPKSKGGLSVPDTYRYYASIHLVRTLHWYLQSKEKIWVKTEQALYKIPLSNLLWAQPTNIPKETLSHPAIAATLEIWNKHRQQLITTTPFPKFQTLIANPEFPPQLRH</sequence>
<name>A0A803K4V4_XENTR</name>
<accession>A0A803K4V4</accession>
<dbReference type="InParanoid" id="A0A803K4V4"/>
<feature type="domain" description="Reverse transcriptase" evidence="1">
    <location>
        <begin position="1"/>
        <end position="179"/>
    </location>
</feature>
<dbReference type="InterPro" id="IPR000477">
    <property type="entry name" value="RT_dom"/>
</dbReference>
<reference evidence="2" key="2">
    <citation type="submission" date="2021-03" db="UniProtKB">
        <authorList>
            <consortium name="Ensembl"/>
        </authorList>
    </citation>
    <scope>IDENTIFICATION</scope>
</reference>
<dbReference type="PANTHER" id="PTHR31635">
    <property type="entry name" value="REVERSE TRANSCRIPTASE DOMAIN-CONTAINING PROTEIN-RELATED"/>
    <property type="match status" value="1"/>
</dbReference>
<evidence type="ECO:0000259" key="1">
    <source>
        <dbReference type="PROSITE" id="PS50878"/>
    </source>
</evidence>